<dbReference type="InterPro" id="IPR044822">
    <property type="entry name" value="Myb_DNA-bind_4"/>
</dbReference>
<feature type="domain" description="BESS" evidence="2">
    <location>
        <begin position="475"/>
        <end position="514"/>
    </location>
</feature>
<reference evidence="4 5" key="2">
    <citation type="journal article" date="2018" name="Elife">
        <title>Firefly genomes illuminate parallel origins of bioluminescence in beetles.</title>
        <authorList>
            <person name="Fallon T.R."/>
            <person name="Lower S.E."/>
            <person name="Chang C.H."/>
            <person name="Bessho-Uehara M."/>
            <person name="Martin G.J."/>
            <person name="Bewick A.J."/>
            <person name="Behringer M."/>
            <person name="Debat H.J."/>
            <person name="Wong I."/>
            <person name="Day J.C."/>
            <person name="Suvorov A."/>
            <person name="Silva C.J."/>
            <person name="Stanger-Hall K.F."/>
            <person name="Hall D.W."/>
            <person name="Schmitz R.J."/>
            <person name="Nelson D.R."/>
            <person name="Lewis S.M."/>
            <person name="Shigenobu S."/>
            <person name="Bybee S.M."/>
            <person name="Larracuente A.M."/>
            <person name="Oba Y."/>
            <person name="Weng J.K."/>
        </authorList>
    </citation>
    <scope>NUCLEOTIDE SEQUENCE [LARGE SCALE GENOMIC DNA]</scope>
    <source>
        <strain evidence="4">1611_PpyrPB1</strain>
        <tissue evidence="4">Whole body</tissue>
    </source>
</reference>
<dbReference type="Pfam" id="PF13837">
    <property type="entry name" value="Myb_DNA-bind_4"/>
    <property type="match status" value="2"/>
</dbReference>
<dbReference type="Proteomes" id="UP000327044">
    <property type="component" value="Unassembled WGS sequence"/>
</dbReference>
<keyword evidence="1" id="KW-0539">Nucleus</keyword>
<dbReference type="InterPro" id="IPR004210">
    <property type="entry name" value="BESS_motif"/>
</dbReference>
<evidence type="ECO:0000259" key="2">
    <source>
        <dbReference type="PROSITE" id="PS51031"/>
    </source>
</evidence>
<dbReference type="AlphaFoldDB" id="A0A1Y1KWT3"/>
<dbReference type="InParanoid" id="A0A1Y1KWT3"/>
<evidence type="ECO:0000313" key="4">
    <source>
        <dbReference type="EMBL" id="KAB0804052.1"/>
    </source>
</evidence>
<name>A0A1Y1KWT3_PHOPY</name>
<reference evidence="3" key="1">
    <citation type="journal article" date="2016" name="Sci. Rep.">
        <title>Molecular characterization of firefly nuptial gifts: a multi-omics approach sheds light on postcopulatory sexual selection.</title>
        <authorList>
            <person name="Al-Wathiqui N."/>
            <person name="Fallon T.R."/>
            <person name="South A."/>
            <person name="Weng J.K."/>
            <person name="Lewis S.M."/>
        </authorList>
    </citation>
    <scope>NUCLEOTIDE SEQUENCE</scope>
</reference>
<sequence>MINHTLEDHTNRFTKKMADEIIEQDLKNNTELIRLLQSDRQSESNPSCFSNCKIENCQWTSEETNYLLQLLSNDDLFPQLKIENDETYLTLSKLMRISGFTKSQLEIKSFCLKLKEKYKSAQLSDELMLKLSPLLCEETEMIFIEDRDYKSSNYQNCNSTKRNIWSHQETDCIIEVLEKYGMPNRTNLRKFCSVAVEYLKEHGFLRSEEQTQVKIKRLKALYNQVIRKTLKAEEFPFFDRIKSVMYTQEGGTKTETEDCFVTDEQTKCDDNANTEYDILSTRKVRQIWTNKETRTLLKFIEDNNIVTGKQLRRIMSKAVKYLANYGFCRSPTQILVRWKNTKALYWSTLRKQLPHPDRECAFFYQLHNILNKDDCSYTTMLDSADEENATCSGEENFSSKGDSSAERIVIASVNANSQHIVKNLTKPVSQQFHIQVNEVDFALDNEDRTAMPSPKRTCTEKIQSTFSGCATCGHLDPVDHYCVSLAHSIKQLDSRKQAKLKIEIQKLMYKAEFDPDF</sequence>
<evidence type="ECO:0000313" key="3">
    <source>
        <dbReference type="EMBL" id="JAV64145.1"/>
    </source>
</evidence>
<dbReference type="PANTHER" id="PTHR47595">
    <property type="entry name" value="HEAT SHOCK 70 KDA PROTEIN 14"/>
    <property type="match status" value="1"/>
</dbReference>
<dbReference type="PANTHER" id="PTHR47595:SF1">
    <property type="entry name" value="MYB_SANT-LIKE DNA-BINDING DOMAIN-CONTAINING PROTEIN"/>
    <property type="match status" value="1"/>
</dbReference>
<dbReference type="EMBL" id="VVIM01000001">
    <property type="protein sequence ID" value="KAB0804052.1"/>
    <property type="molecule type" value="Genomic_DNA"/>
</dbReference>
<dbReference type="PROSITE" id="PS51031">
    <property type="entry name" value="BESS"/>
    <property type="match status" value="1"/>
</dbReference>
<dbReference type="EMBL" id="GEZM01075311">
    <property type="protein sequence ID" value="JAV64145.1"/>
    <property type="molecule type" value="Transcribed_RNA"/>
</dbReference>
<proteinExistence type="predicted"/>
<comment type="subcellular location">
    <subcellularLocation>
        <location evidence="1">Nucleus</location>
    </subcellularLocation>
</comment>
<accession>A0A1Y1KWT3</accession>
<organism evidence="3">
    <name type="scientific">Photinus pyralis</name>
    <name type="common">Common eastern firefly</name>
    <name type="synonym">Lampyris pyralis</name>
    <dbReference type="NCBI Taxonomy" id="7054"/>
    <lineage>
        <taxon>Eukaryota</taxon>
        <taxon>Metazoa</taxon>
        <taxon>Ecdysozoa</taxon>
        <taxon>Arthropoda</taxon>
        <taxon>Hexapoda</taxon>
        <taxon>Insecta</taxon>
        <taxon>Pterygota</taxon>
        <taxon>Neoptera</taxon>
        <taxon>Endopterygota</taxon>
        <taxon>Coleoptera</taxon>
        <taxon>Polyphaga</taxon>
        <taxon>Elateriformia</taxon>
        <taxon>Elateroidea</taxon>
        <taxon>Lampyridae</taxon>
        <taxon>Lampyrinae</taxon>
        <taxon>Photinus</taxon>
    </lineage>
</organism>
<gene>
    <name evidence="4" type="ORF">PPYR_01022</name>
</gene>
<reference evidence="4" key="3">
    <citation type="submission" date="2019-08" db="EMBL/GenBank/DDBJ databases">
        <authorList>
            <consortium name="Photinus pyralis genome working group"/>
            <person name="Fallon T.R."/>
            <person name="Sander Lower S.E."/>
            <person name="Weng J.-K."/>
        </authorList>
    </citation>
    <scope>NUCLEOTIDE SEQUENCE</scope>
    <source>
        <strain evidence="4">1611_PpyrPB1</strain>
        <tissue evidence="4">Whole body</tissue>
    </source>
</reference>
<evidence type="ECO:0000313" key="5">
    <source>
        <dbReference type="Proteomes" id="UP000327044"/>
    </source>
</evidence>
<dbReference type="GO" id="GO:0003677">
    <property type="term" value="F:DNA binding"/>
    <property type="evidence" value="ECO:0007669"/>
    <property type="project" value="InterPro"/>
</dbReference>
<dbReference type="Pfam" id="PF02944">
    <property type="entry name" value="BESS"/>
    <property type="match status" value="1"/>
</dbReference>
<protein>
    <recommendedName>
        <fullName evidence="2">BESS domain-containing protein</fullName>
    </recommendedName>
</protein>
<evidence type="ECO:0000256" key="1">
    <source>
        <dbReference type="PROSITE-ProRule" id="PRU00371"/>
    </source>
</evidence>
<dbReference type="GO" id="GO:0005634">
    <property type="term" value="C:nucleus"/>
    <property type="evidence" value="ECO:0007669"/>
    <property type="project" value="UniProtKB-SubCell"/>
</dbReference>
<keyword evidence="5" id="KW-1185">Reference proteome</keyword>